<proteinExistence type="predicted"/>
<dbReference type="EMBL" id="MN740475">
    <property type="protein sequence ID" value="QHU28875.1"/>
    <property type="molecule type" value="Genomic_DNA"/>
</dbReference>
<protein>
    <submittedName>
        <fullName evidence="1">Uncharacterized protein</fullName>
    </submittedName>
</protein>
<name>A0A6C0LFV5_9ZZZZ</name>
<accession>A0A6C0LFV5</accession>
<organism evidence="1">
    <name type="scientific">viral metagenome</name>
    <dbReference type="NCBI Taxonomy" id="1070528"/>
    <lineage>
        <taxon>unclassified sequences</taxon>
        <taxon>metagenomes</taxon>
        <taxon>organismal metagenomes</taxon>
    </lineage>
</organism>
<evidence type="ECO:0000313" key="1">
    <source>
        <dbReference type="EMBL" id="QHU28875.1"/>
    </source>
</evidence>
<sequence>MDYLTFFYYIYIYNFNFFQLEEYFIIPPLELLSHVTFDIYQ</sequence>
<reference evidence="1" key="1">
    <citation type="journal article" date="2020" name="Nature">
        <title>Giant virus diversity and host interactions through global metagenomics.</title>
        <authorList>
            <person name="Schulz F."/>
            <person name="Roux S."/>
            <person name="Paez-Espino D."/>
            <person name="Jungbluth S."/>
            <person name="Walsh D.A."/>
            <person name="Denef V.J."/>
            <person name="McMahon K.D."/>
            <person name="Konstantinidis K.T."/>
            <person name="Eloe-Fadrosh E.A."/>
            <person name="Kyrpides N.C."/>
            <person name="Woyke T."/>
        </authorList>
    </citation>
    <scope>NUCLEOTIDE SEQUENCE</scope>
    <source>
        <strain evidence="1">GVMAG-M-3300027791-30</strain>
    </source>
</reference>
<dbReference type="AlphaFoldDB" id="A0A6C0LFV5"/>